<dbReference type="Proteomes" id="UP000008141">
    <property type="component" value="Unassembled WGS sequence"/>
</dbReference>
<dbReference type="GeneID" id="17357217"/>
<proteinExistence type="predicted"/>
<dbReference type="Gene3D" id="3.50.30.40">
    <property type="entry name" value="Ribonuclease E inhibitor RraA/RraA-like"/>
    <property type="match status" value="1"/>
</dbReference>
<gene>
    <name evidence="2" type="ORF">CHLNCDRAFT_21385</name>
</gene>
<feature type="binding site" evidence="1">
    <location>
        <position position="47"/>
    </location>
    <ligand>
        <name>substrate</name>
    </ligand>
</feature>
<evidence type="ECO:0008006" key="4">
    <source>
        <dbReference type="Google" id="ProtNLM"/>
    </source>
</evidence>
<evidence type="ECO:0000313" key="3">
    <source>
        <dbReference type="Proteomes" id="UP000008141"/>
    </source>
</evidence>
<reference evidence="2 3" key="1">
    <citation type="journal article" date="2010" name="Plant Cell">
        <title>The Chlorella variabilis NC64A genome reveals adaptation to photosymbiosis, coevolution with viruses, and cryptic sex.</title>
        <authorList>
            <person name="Blanc G."/>
            <person name="Duncan G."/>
            <person name="Agarkova I."/>
            <person name="Borodovsky M."/>
            <person name="Gurnon J."/>
            <person name="Kuo A."/>
            <person name="Lindquist E."/>
            <person name="Lucas S."/>
            <person name="Pangilinan J."/>
            <person name="Polle J."/>
            <person name="Salamov A."/>
            <person name="Terry A."/>
            <person name="Yamada T."/>
            <person name="Dunigan D.D."/>
            <person name="Grigoriev I.V."/>
            <person name="Claverie J.M."/>
            <person name="Van Etten J.L."/>
        </authorList>
    </citation>
    <scope>NUCLEOTIDE SEQUENCE [LARGE SCALE GENOMIC DNA]</scope>
    <source>
        <strain evidence="2 3">NC64A</strain>
    </source>
</reference>
<dbReference type="GO" id="GO:0046872">
    <property type="term" value="F:metal ion binding"/>
    <property type="evidence" value="ECO:0007669"/>
    <property type="project" value="UniProtKB-KW"/>
</dbReference>
<comment type="cofactor">
    <cofactor evidence="1">
        <name>Mg(2+)</name>
        <dbReference type="ChEBI" id="CHEBI:18420"/>
    </cofactor>
</comment>
<dbReference type="SUPFAM" id="SSF89562">
    <property type="entry name" value="RraA-like"/>
    <property type="match status" value="1"/>
</dbReference>
<sequence>VRKTLNEEGSGRVLVIDGGSSMRCALMGDRLIEHACWSGIVVNGCVRDASEIRNFLIGIMALDSHPLKPGKADVGQRDVPVTVGGFVINPGDWLCELL</sequence>
<organism evidence="3">
    <name type="scientific">Chlorella variabilis</name>
    <name type="common">Green alga</name>
    <dbReference type="NCBI Taxonomy" id="554065"/>
    <lineage>
        <taxon>Eukaryota</taxon>
        <taxon>Viridiplantae</taxon>
        <taxon>Chlorophyta</taxon>
        <taxon>core chlorophytes</taxon>
        <taxon>Trebouxiophyceae</taxon>
        <taxon>Chlorellales</taxon>
        <taxon>Chlorellaceae</taxon>
        <taxon>Chlorella clade</taxon>
        <taxon>Chlorella</taxon>
    </lineage>
</organism>
<dbReference type="InterPro" id="IPR036704">
    <property type="entry name" value="RraA/RraA-like_sf"/>
</dbReference>
<dbReference type="STRING" id="554065.E1Z9K8"/>
<dbReference type="InterPro" id="IPR005493">
    <property type="entry name" value="RraA/RraA-like"/>
</dbReference>
<feature type="binding site" evidence="1">
    <location>
        <position position="48"/>
    </location>
    <ligand>
        <name>Mg(2+)</name>
        <dbReference type="ChEBI" id="CHEBI:18420"/>
    </ligand>
</feature>
<dbReference type="CDD" id="cd16841">
    <property type="entry name" value="RraA_family"/>
    <property type="match status" value="1"/>
</dbReference>
<feature type="non-terminal residue" evidence="2">
    <location>
        <position position="1"/>
    </location>
</feature>
<accession>E1Z9K8</accession>
<dbReference type="KEGG" id="cvr:CHLNCDRAFT_21385"/>
<keyword evidence="3" id="KW-1185">Reference proteome</keyword>
<dbReference type="InParanoid" id="E1Z9K8"/>
<dbReference type="PANTHER" id="PTHR33254:SF4">
    <property type="entry name" value="4-HYDROXY-4-METHYL-2-OXOGLUTARATE ALDOLASE 3-RELATED"/>
    <property type="match status" value="1"/>
</dbReference>
<dbReference type="AlphaFoldDB" id="E1Z9K8"/>
<name>E1Z9K8_CHLVA</name>
<evidence type="ECO:0000313" key="2">
    <source>
        <dbReference type="EMBL" id="EFN57535.1"/>
    </source>
</evidence>
<keyword evidence="1" id="KW-0460">Magnesium</keyword>
<dbReference type="EMBL" id="GL433839">
    <property type="protein sequence ID" value="EFN57535.1"/>
    <property type="molecule type" value="Genomic_DNA"/>
</dbReference>
<dbReference type="RefSeq" id="XP_005849637.1">
    <property type="nucleotide sequence ID" value="XM_005849575.1"/>
</dbReference>
<evidence type="ECO:0000256" key="1">
    <source>
        <dbReference type="PIRSR" id="PIRSR605493-1"/>
    </source>
</evidence>
<feature type="binding site" evidence="1">
    <location>
        <begin position="28"/>
        <end position="31"/>
    </location>
    <ligand>
        <name>substrate</name>
    </ligand>
</feature>
<dbReference type="PANTHER" id="PTHR33254">
    <property type="entry name" value="4-HYDROXY-4-METHYL-2-OXOGLUTARATE ALDOLASE 3-RELATED"/>
    <property type="match status" value="1"/>
</dbReference>
<keyword evidence="1" id="KW-0479">Metal-binding</keyword>
<dbReference type="Pfam" id="PF03737">
    <property type="entry name" value="RraA-like"/>
    <property type="match status" value="1"/>
</dbReference>
<dbReference type="OrthoDB" id="1476984at2759"/>
<protein>
    <recommendedName>
        <fullName evidence="4">4-hydroxy-4-methyl-2-oxoglutarate aldolase</fullName>
    </recommendedName>
</protein>